<dbReference type="Proteomes" id="UP000002009">
    <property type="component" value="Chromosome 10"/>
</dbReference>
<evidence type="ECO:0000313" key="5">
    <source>
        <dbReference type="Proteomes" id="UP000002009"/>
    </source>
</evidence>
<protein>
    <recommendedName>
        <fullName evidence="2">Succinate dehydrogenase assembly factor 4, mitochondrial</fullName>
    </recommendedName>
</protein>
<name>C1FHX8_MICCC</name>
<dbReference type="OMA" id="AIHPAMP"/>
<keyword evidence="5" id="KW-1185">Reference proteome</keyword>
<feature type="compositionally biased region" description="Basic and acidic residues" evidence="3">
    <location>
        <begin position="114"/>
        <end position="124"/>
    </location>
</feature>
<dbReference type="InterPro" id="IPR012875">
    <property type="entry name" value="SDHF4"/>
</dbReference>
<dbReference type="GO" id="GO:0034553">
    <property type="term" value="P:mitochondrial respiratory chain complex II assembly"/>
    <property type="evidence" value="ECO:0007669"/>
    <property type="project" value="TreeGrafter"/>
</dbReference>
<dbReference type="OrthoDB" id="498911at2759"/>
<feature type="region of interest" description="Disordered" evidence="3">
    <location>
        <begin position="101"/>
        <end position="164"/>
    </location>
</feature>
<dbReference type="Pfam" id="PF07896">
    <property type="entry name" value="DUF1674"/>
    <property type="match status" value="1"/>
</dbReference>
<comment type="similarity">
    <text evidence="1">Belongs to the SDHAF4 family.</text>
</comment>
<evidence type="ECO:0000256" key="1">
    <source>
        <dbReference type="ARBA" id="ARBA00005701"/>
    </source>
</evidence>
<dbReference type="PANTHER" id="PTHR28524">
    <property type="entry name" value="SUCCINATE DEHYDROGENASE ASSEMBLY FACTOR 4, MITOCHONDRIAL"/>
    <property type="match status" value="1"/>
</dbReference>
<evidence type="ECO:0000256" key="3">
    <source>
        <dbReference type="SAM" id="MobiDB-lite"/>
    </source>
</evidence>
<dbReference type="KEGG" id="mis:MICPUN_61682"/>
<evidence type="ECO:0000256" key="2">
    <source>
        <dbReference type="ARBA" id="ARBA00022170"/>
    </source>
</evidence>
<organism evidence="4 5">
    <name type="scientific">Micromonas commoda (strain RCC299 / NOUM17 / CCMP2709)</name>
    <name type="common">Picoplanktonic green alga</name>
    <dbReference type="NCBI Taxonomy" id="296587"/>
    <lineage>
        <taxon>Eukaryota</taxon>
        <taxon>Viridiplantae</taxon>
        <taxon>Chlorophyta</taxon>
        <taxon>Mamiellophyceae</taxon>
        <taxon>Mamiellales</taxon>
        <taxon>Mamiellaceae</taxon>
        <taxon>Micromonas</taxon>
    </lineage>
</organism>
<proteinExistence type="inferred from homology"/>
<dbReference type="InParanoid" id="C1FHX8"/>
<dbReference type="STRING" id="296587.C1FHX8"/>
<dbReference type="AlphaFoldDB" id="C1FHX8"/>
<feature type="compositionally biased region" description="Basic and acidic residues" evidence="3">
    <location>
        <begin position="151"/>
        <end position="164"/>
    </location>
</feature>
<dbReference type="GO" id="GO:0005739">
    <property type="term" value="C:mitochondrion"/>
    <property type="evidence" value="ECO:0007669"/>
    <property type="project" value="TreeGrafter"/>
</dbReference>
<reference evidence="4 5" key="1">
    <citation type="journal article" date="2009" name="Science">
        <title>Green evolution and dynamic adaptations revealed by genomes of the marine picoeukaryotes Micromonas.</title>
        <authorList>
            <person name="Worden A.Z."/>
            <person name="Lee J.H."/>
            <person name="Mock T."/>
            <person name="Rouze P."/>
            <person name="Simmons M.P."/>
            <person name="Aerts A.L."/>
            <person name="Allen A.E."/>
            <person name="Cuvelier M.L."/>
            <person name="Derelle E."/>
            <person name="Everett M.V."/>
            <person name="Foulon E."/>
            <person name="Grimwood J."/>
            <person name="Gundlach H."/>
            <person name="Henrissat B."/>
            <person name="Napoli C."/>
            <person name="McDonald S.M."/>
            <person name="Parker M.S."/>
            <person name="Rombauts S."/>
            <person name="Salamov A."/>
            <person name="Von Dassow P."/>
            <person name="Badger J.H."/>
            <person name="Coutinho P.M."/>
            <person name="Demir E."/>
            <person name="Dubchak I."/>
            <person name="Gentemann C."/>
            <person name="Eikrem W."/>
            <person name="Gready J.E."/>
            <person name="John U."/>
            <person name="Lanier W."/>
            <person name="Lindquist E.A."/>
            <person name="Lucas S."/>
            <person name="Mayer K.F."/>
            <person name="Moreau H."/>
            <person name="Not F."/>
            <person name="Otillar R."/>
            <person name="Panaud O."/>
            <person name="Pangilinan J."/>
            <person name="Paulsen I."/>
            <person name="Piegu B."/>
            <person name="Poliakov A."/>
            <person name="Robbens S."/>
            <person name="Schmutz J."/>
            <person name="Toulza E."/>
            <person name="Wyss T."/>
            <person name="Zelensky A."/>
            <person name="Zhou K."/>
            <person name="Armbrust E.V."/>
            <person name="Bhattacharya D."/>
            <person name="Goodenough U.W."/>
            <person name="Van de Peer Y."/>
            <person name="Grigoriev I.V."/>
        </authorList>
    </citation>
    <scope>NUCLEOTIDE SEQUENCE [LARGE SCALE GENOMIC DNA]</scope>
    <source>
        <strain evidence="5">RCC299 / NOUM17</strain>
    </source>
</reference>
<sequence>MEARASGLRGRLAILARRAIHPAMPRSHADAPAASLVHVDVTGSHGASTRHRAEVWATERASSRGFVATTVSMSKGDADAPRQFDPDDILAPLREKVERDMAGLTEQTPQQAALERERARREEMAEAFEDEDGKNRVTGEWNGPRGPEPTRFGDWERAGRCSDF</sequence>
<dbReference type="EMBL" id="CP001576">
    <property type="protein sequence ID" value="ACO69895.1"/>
    <property type="molecule type" value="Genomic_DNA"/>
</dbReference>
<evidence type="ECO:0000313" key="4">
    <source>
        <dbReference type="EMBL" id="ACO69895.1"/>
    </source>
</evidence>
<dbReference type="eggNOG" id="KOG3245">
    <property type="taxonomic scope" value="Eukaryota"/>
</dbReference>
<accession>C1FHX8</accession>
<dbReference type="RefSeq" id="XP_002508637.1">
    <property type="nucleotide sequence ID" value="XM_002508591.1"/>
</dbReference>
<dbReference type="PANTHER" id="PTHR28524:SF3">
    <property type="entry name" value="SUCCINATE DEHYDROGENASE ASSEMBLY FACTOR 4, MITOCHONDRIAL"/>
    <property type="match status" value="1"/>
</dbReference>
<dbReference type="GeneID" id="8246914"/>
<gene>
    <name evidence="4" type="ORF">MICPUN_61682</name>
</gene>